<dbReference type="CDD" id="cd01276">
    <property type="entry name" value="PKCI_related"/>
    <property type="match status" value="1"/>
</dbReference>
<dbReference type="Gene3D" id="3.30.428.10">
    <property type="entry name" value="HIT-like"/>
    <property type="match status" value="1"/>
</dbReference>
<keyword evidence="2" id="KW-0378">Hydrolase</keyword>
<gene>
    <name evidence="2" type="ORF">MNBD_GAMMA24-180</name>
</gene>
<feature type="domain" description="HIT" evidence="1">
    <location>
        <begin position="4"/>
        <end position="113"/>
    </location>
</feature>
<dbReference type="EMBL" id="UOFZ01000058">
    <property type="protein sequence ID" value="VAX12642.1"/>
    <property type="molecule type" value="Genomic_DNA"/>
</dbReference>
<evidence type="ECO:0000313" key="2">
    <source>
        <dbReference type="EMBL" id="VAX12642.1"/>
    </source>
</evidence>
<evidence type="ECO:0000259" key="1">
    <source>
        <dbReference type="PROSITE" id="PS51084"/>
    </source>
</evidence>
<sequence>MNCLFCKIARAQIKTDYLYENERILAFRDIHPQAPQHILIIPRQHIASLNDLDENNSALLGEMILVAKTLAVEMGFANSGYRVLMNCNADGGQTIYHIHLHLLAGRPLRWPPG</sequence>
<protein>
    <submittedName>
        <fullName evidence="2">Bis(5'-nucleosyl)-tetraphosphatase (Asymmetrical)</fullName>
        <ecNumber evidence="2">3.6.1.17</ecNumber>
    </submittedName>
</protein>
<dbReference type="EC" id="3.6.1.17" evidence="2"/>
<dbReference type="SUPFAM" id="SSF54197">
    <property type="entry name" value="HIT-like"/>
    <property type="match status" value="1"/>
</dbReference>
<proteinExistence type="predicted"/>
<dbReference type="InterPro" id="IPR011146">
    <property type="entry name" value="HIT-like"/>
</dbReference>
<dbReference type="GO" id="GO:0004081">
    <property type="term" value="F:bis(5'-nucleosyl)-tetraphosphatase (asymmetrical) activity"/>
    <property type="evidence" value="ECO:0007669"/>
    <property type="project" value="UniProtKB-EC"/>
</dbReference>
<reference evidence="2" key="1">
    <citation type="submission" date="2018-06" db="EMBL/GenBank/DDBJ databases">
        <authorList>
            <person name="Zhirakovskaya E."/>
        </authorList>
    </citation>
    <scope>NUCLEOTIDE SEQUENCE</scope>
</reference>
<dbReference type="PROSITE" id="PS51084">
    <property type="entry name" value="HIT_2"/>
    <property type="match status" value="1"/>
</dbReference>
<dbReference type="Pfam" id="PF01230">
    <property type="entry name" value="HIT"/>
    <property type="match status" value="1"/>
</dbReference>
<dbReference type="PRINTS" id="PR00332">
    <property type="entry name" value="HISTRIAD"/>
</dbReference>
<organism evidence="2">
    <name type="scientific">hydrothermal vent metagenome</name>
    <dbReference type="NCBI Taxonomy" id="652676"/>
    <lineage>
        <taxon>unclassified sequences</taxon>
        <taxon>metagenomes</taxon>
        <taxon>ecological metagenomes</taxon>
    </lineage>
</organism>
<dbReference type="InterPro" id="IPR036265">
    <property type="entry name" value="HIT-like_sf"/>
</dbReference>
<dbReference type="PANTHER" id="PTHR23089">
    <property type="entry name" value="HISTIDINE TRIAD HIT PROTEIN"/>
    <property type="match status" value="1"/>
</dbReference>
<name>A0A3B1B984_9ZZZZ</name>
<accession>A0A3B1B984</accession>
<dbReference type="InterPro" id="IPR001310">
    <property type="entry name" value="Histidine_triad_HIT"/>
</dbReference>
<dbReference type="PROSITE" id="PS00892">
    <property type="entry name" value="HIT_1"/>
    <property type="match status" value="1"/>
</dbReference>
<dbReference type="InterPro" id="IPR019808">
    <property type="entry name" value="Histidine_triad_CS"/>
</dbReference>
<dbReference type="AlphaFoldDB" id="A0A3B1B984"/>